<evidence type="ECO:0000313" key="7">
    <source>
        <dbReference type="EMBL" id="CAF3576286.1"/>
    </source>
</evidence>
<evidence type="ECO:0000256" key="1">
    <source>
        <dbReference type="ARBA" id="ARBA00010396"/>
    </source>
</evidence>
<dbReference type="EMBL" id="CAJNOU010001238">
    <property type="protein sequence ID" value="CAF1173989.1"/>
    <property type="molecule type" value="Genomic_DNA"/>
</dbReference>
<reference evidence="7" key="1">
    <citation type="submission" date="2021-02" db="EMBL/GenBank/DDBJ databases">
        <authorList>
            <person name="Nowell W R."/>
        </authorList>
    </citation>
    <scope>NUCLEOTIDE SEQUENCE</scope>
</reference>
<dbReference type="HAMAP" id="MF_01007">
    <property type="entry name" value="16SrRNA_methyltr_H"/>
    <property type="match status" value="1"/>
</dbReference>
<dbReference type="EMBL" id="CAJOAX010000368">
    <property type="protein sequence ID" value="CAF3576286.1"/>
    <property type="molecule type" value="Genomic_DNA"/>
</dbReference>
<dbReference type="GO" id="GO:0070475">
    <property type="term" value="P:rRNA base methylation"/>
    <property type="evidence" value="ECO:0007669"/>
    <property type="project" value="TreeGrafter"/>
</dbReference>
<dbReference type="PIRSF" id="PIRSF004486">
    <property type="entry name" value="MraW"/>
    <property type="match status" value="1"/>
</dbReference>
<dbReference type="OrthoDB" id="16290at2759"/>
<dbReference type="PANTHER" id="PTHR11265">
    <property type="entry name" value="S-ADENOSYL-METHYLTRANSFERASE MRAW"/>
    <property type="match status" value="1"/>
</dbReference>
<dbReference type="EMBL" id="CAJOBE010000155">
    <property type="protein sequence ID" value="CAF3582787.1"/>
    <property type="molecule type" value="Genomic_DNA"/>
</dbReference>
<dbReference type="GO" id="GO:0071424">
    <property type="term" value="F:rRNA (cytosine-N4-)-methyltransferase activity"/>
    <property type="evidence" value="ECO:0007669"/>
    <property type="project" value="TreeGrafter"/>
</dbReference>
<protein>
    <recommendedName>
        <fullName evidence="10">Ribosomal RNA small subunit methyltransferase H</fullName>
    </recommendedName>
</protein>
<evidence type="ECO:0000313" key="8">
    <source>
        <dbReference type="EMBL" id="CAF3582787.1"/>
    </source>
</evidence>
<dbReference type="Proteomes" id="UP000663874">
    <property type="component" value="Unassembled WGS sequence"/>
</dbReference>
<evidence type="ECO:0008006" key="10">
    <source>
        <dbReference type="Google" id="ProtNLM"/>
    </source>
</evidence>
<dbReference type="Gene3D" id="1.10.150.170">
    <property type="entry name" value="Putative methyltransferase TM0872, insert domain"/>
    <property type="match status" value="1"/>
</dbReference>
<dbReference type="SUPFAM" id="SSF53335">
    <property type="entry name" value="S-adenosyl-L-methionine-dependent methyltransferases"/>
    <property type="match status" value="1"/>
</dbReference>
<organism evidence="7 9">
    <name type="scientific">Rotaria sordida</name>
    <dbReference type="NCBI Taxonomy" id="392033"/>
    <lineage>
        <taxon>Eukaryota</taxon>
        <taxon>Metazoa</taxon>
        <taxon>Spiralia</taxon>
        <taxon>Gnathifera</taxon>
        <taxon>Rotifera</taxon>
        <taxon>Eurotatoria</taxon>
        <taxon>Bdelloidea</taxon>
        <taxon>Philodinida</taxon>
        <taxon>Philodinidae</taxon>
        <taxon>Rotaria</taxon>
    </lineage>
</organism>
<sequence>MKVPLHIPVLLDHVLKILCRNEKQVFLDLTFGAGGHTKGLLNRNEKSIVYALDRDQNAIELAYEMAKEYPNRLFPFHGQFSELKQIFKNKENFFDGILLDAGTSTMQLNDPKRGFSFRHEGPLDMRMNSKLKSITAYDLVNKLDEATLSRLIRLYGEDQRHRKIARCIYQWRSTFGPISTTIQLASIIKIGLGGSASDVDKLNRPIHPATKTFQALRIVVNDELNELYNGLEQAYTLLKPDGILLCISFHSLEDRIIKRHFQGIVLHSDEFSLNFDDKLLNTQAEKQIRYDIQTKHIIQADDNELDENPKSRSAKLRYGIKL</sequence>
<comment type="similarity">
    <text evidence="1">Belongs to the methyltransferase superfamily. RsmH family.</text>
</comment>
<evidence type="ECO:0000256" key="2">
    <source>
        <dbReference type="ARBA" id="ARBA00022603"/>
    </source>
</evidence>
<dbReference type="PANTHER" id="PTHR11265:SF0">
    <property type="entry name" value="12S RRNA N4-METHYLCYTIDINE METHYLTRANSFERASE"/>
    <property type="match status" value="1"/>
</dbReference>
<dbReference type="Proteomes" id="UP000663889">
    <property type="component" value="Unassembled WGS sequence"/>
</dbReference>
<dbReference type="Gene3D" id="3.40.50.150">
    <property type="entry name" value="Vaccinia Virus protein VP39"/>
    <property type="match status" value="1"/>
</dbReference>
<evidence type="ECO:0000313" key="6">
    <source>
        <dbReference type="EMBL" id="CAF1173989.1"/>
    </source>
</evidence>
<evidence type="ECO:0000256" key="4">
    <source>
        <dbReference type="ARBA" id="ARBA00022691"/>
    </source>
</evidence>
<name>A0A818LKZ4_9BILA</name>
<dbReference type="AlphaFoldDB" id="A0A818LKZ4"/>
<evidence type="ECO:0000313" key="9">
    <source>
        <dbReference type="Proteomes" id="UP000663823"/>
    </source>
</evidence>
<dbReference type="InterPro" id="IPR029063">
    <property type="entry name" value="SAM-dependent_MTases_sf"/>
</dbReference>
<dbReference type="NCBIfam" id="TIGR00006">
    <property type="entry name" value="16S rRNA (cytosine(1402)-N(4))-methyltransferase RsmH"/>
    <property type="match status" value="1"/>
</dbReference>
<keyword evidence="3" id="KW-0808">Transferase</keyword>
<dbReference type="Proteomes" id="UP000663823">
    <property type="component" value="Unassembled WGS sequence"/>
</dbReference>
<evidence type="ECO:0000313" key="5">
    <source>
        <dbReference type="EMBL" id="CAF1086074.1"/>
    </source>
</evidence>
<dbReference type="InterPro" id="IPR002903">
    <property type="entry name" value="RsmH"/>
</dbReference>
<proteinExistence type="inferred from homology"/>
<accession>A0A818LKZ4</accession>
<dbReference type="Pfam" id="PF01795">
    <property type="entry name" value="Methyltransf_5"/>
    <property type="match status" value="1"/>
</dbReference>
<dbReference type="InterPro" id="IPR023397">
    <property type="entry name" value="SAM-dep_MeTrfase_MraW_recog"/>
</dbReference>
<keyword evidence="2" id="KW-0489">Methyltransferase</keyword>
<evidence type="ECO:0000256" key="3">
    <source>
        <dbReference type="ARBA" id="ARBA00022679"/>
    </source>
</evidence>
<comment type="caution">
    <text evidence="7">The sequence shown here is derived from an EMBL/GenBank/DDBJ whole genome shotgun (WGS) entry which is preliminary data.</text>
</comment>
<dbReference type="SUPFAM" id="SSF81799">
    <property type="entry name" value="Putative methyltransferase TM0872, insert domain"/>
    <property type="match status" value="1"/>
</dbReference>
<keyword evidence="4" id="KW-0949">S-adenosyl-L-methionine</keyword>
<gene>
    <name evidence="8" type="ORF">FNK824_LOCUS2515</name>
    <name evidence="7" type="ORF">OTI717_LOCUS5573</name>
    <name evidence="5" type="ORF">RFH988_LOCUS18549</name>
    <name evidence="6" type="ORF">SEV965_LOCUS19675</name>
</gene>
<dbReference type="Proteomes" id="UP000663882">
    <property type="component" value="Unassembled WGS sequence"/>
</dbReference>
<dbReference type="EMBL" id="CAJNOO010001048">
    <property type="protein sequence ID" value="CAF1086074.1"/>
    <property type="molecule type" value="Genomic_DNA"/>
</dbReference>